<dbReference type="SMART" id="SM00356">
    <property type="entry name" value="ZnF_C3H1"/>
    <property type="match status" value="1"/>
</dbReference>
<keyword evidence="8" id="KW-0539">Nucleus</keyword>
<dbReference type="PANTHER" id="PTHR12930:SF0">
    <property type="entry name" value="RING FINGER PROTEIN 113B"/>
    <property type="match status" value="1"/>
</dbReference>
<comment type="function">
    <text evidence="1 8">Involved in pre-mRNA splicing.</text>
</comment>
<feature type="domain" description="C3H1-type" evidence="11">
    <location>
        <begin position="71"/>
        <end position="99"/>
    </location>
</feature>
<dbReference type="Pfam" id="PF00642">
    <property type="entry name" value="zf-CCCH"/>
    <property type="match status" value="1"/>
</dbReference>
<evidence type="ECO:0000259" key="11">
    <source>
        <dbReference type="PROSITE" id="PS50103"/>
    </source>
</evidence>
<sequence length="200" mass="23524">MFQKKKVNKLKLTNSSHNKEVTSNKNIHETQKRKLELSLNKTDSLTKNTDINNDKDSLVNKSDNEKKIYMDYEPLLCKEFKLKGYCGYGDTCKFIHSRDDYINDKKLVRKHWKKSLEDKAENYDDKELKDDIDSVSISDNCLLCDNPFETIKDQKFVQLQCKHVFCKKCFLNSLKNENQNCKKCGIDSKGIMKPFKFIKQ</sequence>
<dbReference type="GO" id="GO:0005684">
    <property type="term" value="C:U2-type spliceosomal complex"/>
    <property type="evidence" value="ECO:0007669"/>
    <property type="project" value="TreeGrafter"/>
</dbReference>
<feature type="zinc finger region" description="C3H1-type" evidence="7">
    <location>
        <begin position="71"/>
        <end position="99"/>
    </location>
</feature>
<dbReference type="EMBL" id="LXPE01000015">
    <property type="protein sequence ID" value="OBA26610.1"/>
    <property type="molecule type" value="Genomic_DNA"/>
</dbReference>
<dbReference type="GO" id="GO:0006397">
    <property type="term" value="P:mRNA processing"/>
    <property type="evidence" value="ECO:0007669"/>
    <property type="project" value="UniProtKB-KW"/>
</dbReference>
<dbReference type="PROSITE" id="PS50103">
    <property type="entry name" value="ZF_C3H1"/>
    <property type="match status" value="1"/>
</dbReference>
<evidence type="ECO:0000256" key="4">
    <source>
        <dbReference type="ARBA" id="ARBA00022723"/>
    </source>
</evidence>
<dbReference type="GO" id="GO:0008270">
    <property type="term" value="F:zinc ion binding"/>
    <property type="evidence" value="ECO:0007669"/>
    <property type="project" value="UniProtKB-KW"/>
</dbReference>
<keyword evidence="4 7" id="KW-0479">Metal-binding</keyword>
<dbReference type="InterPro" id="IPR018957">
    <property type="entry name" value="Znf_C3HC4_RING-type"/>
</dbReference>
<keyword evidence="5 7" id="KW-0863">Zinc-finger</keyword>
<evidence type="ECO:0000259" key="10">
    <source>
        <dbReference type="PROSITE" id="PS50089"/>
    </source>
</evidence>
<accession>A0A1B7TD20</accession>
<protein>
    <recommendedName>
        <fullName evidence="3 8">Pre-mRNA-splicing factor CWC24</fullName>
    </recommendedName>
</protein>
<dbReference type="InterPro" id="IPR001841">
    <property type="entry name" value="Znf_RING"/>
</dbReference>
<dbReference type="AlphaFoldDB" id="A0A1B7TD20"/>
<gene>
    <name evidence="12" type="ORF">HANVADRAFT_56269</name>
</gene>
<comment type="similarity">
    <text evidence="2 8">Belongs to the CWC24 family.</text>
</comment>
<evidence type="ECO:0000313" key="13">
    <source>
        <dbReference type="Proteomes" id="UP000092321"/>
    </source>
</evidence>
<dbReference type="Gene3D" id="4.10.1000.10">
    <property type="entry name" value="Zinc finger, CCCH-type"/>
    <property type="match status" value="1"/>
</dbReference>
<reference evidence="13" key="1">
    <citation type="journal article" date="2016" name="Proc. Natl. Acad. Sci. U.S.A.">
        <title>Comparative genomics of biotechnologically important yeasts.</title>
        <authorList>
            <person name="Riley R."/>
            <person name="Haridas S."/>
            <person name="Wolfe K.H."/>
            <person name="Lopes M.R."/>
            <person name="Hittinger C.T."/>
            <person name="Goeker M."/>
            <person name="Salamov A.A."/>
            <person name="Wisecaver J.H."/>
            <person name="Long T.M."/>
            <person name="Calvey C.H."/>
            <person name="Aerts A.L."/>
            <person name="Barry K.W."/>
            <person name="Choi C."/>
            <person name="Clum A."/>
            <person name="Coughlan A.Y."/>
            <person name="Deshpande S."/>
            <person name="Douglass A.P."/>
            <person name="Hanson S.J."/>
            <person name="Klenk H.-P."/>
            <person name="LaButti K.M."/>
            <person name="Lapidus A."/>
            <person name="Lindquist E.A."/>
            <person name="Lipzen A.M."/>
            <person name="Meier-Kolthoff J.P."/>
            <person name="Ohm R.A."/>
            <person name="Otillar R.P."/>
            <person name="Pangilinan J.L."/>
            <person name="Peng Y."/>
            <person name="Rokas A."/>
            <person name="Rosa C.A."/>
            <person name="Scheuner C."/>
            <person name="Sibirny A.A."/>
            <person name="Slot J.C."/>
            <person name="Stielow J.B."/>
            <person name="Sun H."/>
            <person name="Kurtzman C.P."/>
            <person name="Blackwell M."/>
            <person name="Grigoriev I.V."/>
            <person name="Jeffries T.W."/>
        </authorList>
    </citation>
    <scope>NUCLEOTIDE SEQUENCE [LARGE SCALE GENOMIC DNA]</scope>
    <source>
        <strain evidence="13">NRRL Y-1626</strain>
    </source>
</reference>
<dbReference type="InterPro" id="IPR000571">
    <property type="entry name" value="Znf_CCCH"/>
</dbReference>
<keyword evidence="6 7" id="KW-0862">Zinc</keyword>
<comment type="caution">
    <text evidence="12">The sequence shown here is derived from an EMBL/GenBank/DDBJ whole genome shotgun (WGS) entry which is preliminary data.</text>
</comment>
<evidence type="ECO:0000256" key="6">
    <source>
        <dbReference type="ARBA" id="ARBA00022833"/>
    </source>
</evidence>
<evidence type="ECO:0000256" key="9">
    <source>
        <dbReference type="SAM" id="MobiDB-lite"/>
    </source>
</evidence>
<dbReference type="PROSITE" id="PS50089">
    <property type="entry name" value="ZF_RING_2"/>
    <property type="match status" value="1"/>
</dbReference>
<comment type="subcellular location">
    <subcellularLocation>
        <location evidence="8">Nucleus</location>
    </subcellularLocation>
</comment>
<evidence type="ECO:0000256" key="2">
    <source>
        <dbReference type="ARBA" id="ARBA00009161"/>
    </source>
</evidence>
<evidence type="ECO:0000256" key="8">
    <source>
        <dbReference type="RuleBase" id="RU367110"/>
    </source>
</evidence>
<dbReference type="PANTHER" id="PTHR12930">
    <property type="entry name" value="ZINC FINGER PROTEIN 183"/>
    <property type="match status" value="1"/>
</dbReference>
<feature type="region of interest" description="Disordered" evidence="9">
    <location>
        <begin position="1"/>
        <end position="30"/>
    </location>
</feature>
<dbReference type="SUPFAM" id="SSF90229">
    <property type="entry name" value="CCCH zinc finger"/>
    <property type="match status" value="1"/>
</dbReference>
<keyword evidence="13" id="KW-1185">Reference proteome</keyword>
<keyword evidence="8" id="KW-0747">Spliceosome</keyword>
<dbReference type="SUPFAM" id="SSF57850">
    <property type="entry name" value="RING/U-box"/>
    <property type="match status" value="1"/>
</dbReference>
<comment type="subunit">
    <text evidence="8">Associated with the spliceosome.</text>
</comment>
<dbReference type="Proteomes" id="UP000092321">
    <property type="component" value="Unassembled WGS sequence"/>
</dbReference>
<dbReference type="InterPro" id="IPR039971">
    <property type="entry name" value="CWC24-like"/>
</dbReference>
<dbReference type="Gene3D" id="3.30.40.10">
    <property type="entry name" value="Zinc/RING finger domain, C3HC4 (zinc finger)"/>
    <property type="match status" value="1"/>
</dbReference>
<proteinExistence type="inferred from homology"/>
<dbReference type="GO" id="GO:0034247">
    <property type="term" value="P:snoRNA splicing"/>
    <property type="evidence" value="ECO:0007669"/>
    <property type="project" value="TreeGrafter"/>
</dbReference>
<dbReference type="Pfam" id="PF00097">
    <property type="entry name" value="zf-C3HC4"/>
    <property type="match status" value="1"/>
</dbReference>
<feature type="compositionally biased region" description="Basic and acidic residues" evidence="9">
    <location>
        <begin position="17"/>
        <end position="30"/>
    </location>
</feature>
<evidence type="ECO:0000313" key="12">
    <source>
        <dbReference type="EMBL" id="OBA26610.1"/>
    </source>
</evidence>
<feature type="domain" description="RING-type" evidence="10">
    <location>
        <begin position="141"/>
        <end position="184"/>
    </location>
</feature>
<keyword evidence="8" id="KW-0507">mRNA processing</keyword>
<evidence type="ECO:0000256" key="5">
    <source>
        <dbReference type="ARBA" id="ARBA00022771"/>
    </source>
</evidence>
<evidence type="ECO:0000256" key="7">
    <source>
        <dbReference type="PROSITE-ProRule" id="PRU00723"/>
    </source>
</evidence>
<evidence type="ECO:0000256" key="3">
    <source>
        <dbReference type="ARBA" id="ARBA00020647"/>
    </source>
</evidence>
<keyword evidence="8" id="KW-0508">mRNA splicing</keyword>
<dbReference type="InterPro" id="IPR036855">
    <property type="entry name" value="Znf_CCCH_sf"/>
</dbReference>
<dbReference type="GO" id="GO:0003677">
    <property type="term" value="F:DNA binding"/>
    <property type="evidence" value="ECO:0007669"/>
    <property type="project" value="UniProtKB-UniRule"/>
</dbReference>
<keyword evidence="8" id="KW-0238">DNA-binding</keyword>
<evidence type="ECO:0000256" key="1">
    <source>
        <dbReference type="ARBA" id="ARBA00003777"/>
    </source>
</evidence>
<name>A0A1B7TD20_9ASCO</name>
<dbReference type="InterPro" id="IPR013083">
    <property type="entry name" value="Znf_RING/FYVE/PHD"/>
</dbReference>
<organism evidence="12 13">
    <name type="scientific">Hanseniaspora valbyensis NRRL Y-1626</name>
    <dbReference type="NCBI Taxonomy" id="766949"/>
    <lineage>
        <taxon>Eukaryota</taxon>
        <taxon>Fungi</taxon>
        <taxon>Dikarya</taxon>
        <taxon>Ascomycota</taxon>
        <taxon>Saccharomycotina</taxon>
        <taxon>Saccharomycetes</taxon>
        <taxon>Saccharomycodales</taxon>
        <taxon>Saccharomycodaceae</taxon>
        <taxon>Hanseniaspora</taxon>
    </lineage>
</organism>
<dbReference type="OrthoDB" id="25761at2759"/>